<reference evidence="1 2" key="1">
    <citation type="submission" date="2023-03" db="EMBL/GenBank/DDBJ databases">
        <title>Roseibium porphyridii sp. nov. and Roseibium rhodosorbium sp. nov. isolated from marine algae, Porphyridium cruentum and Rhodosorus marinus, respectively.</title>
        <authorList>
            <person name="Lee M.W."/>
            <person name="Choi B.J."/>
            <person name="Lee J.K."/>
            <person name="Choi D.G."/>
            <person name="Baek J.H."/>
            <person name="Bayburt H."/>
            <person name="Kim J.M."/>
            <person name="Han D.M."/>
            <person name="Kim K.H."/>
            <person name="Jeon C.O."/>
        </authorList>
    </citation>
    <scope>NUCLEOTIDE SEQUENCE [LARGE SCALE GENOMIC DNA]</scope>
    <source>
        <strain evidence="1 2">KMA01</strain>
    </source>
</reference>
<proteinExistence type="predicted"/>
<evidence type="ECO:0000313" key="1">
    <source>
        <dbReference type="EMBL" id="WFE89904.1"/>
    </source>
</evidence>
<dbReference type="RefSeq" id="WP_265680074.1">
    <property type="nucleotide sequence ID" value="NZ_CP120863.1"/>
</dbReference>
<gene>
    <name evidence="1" type="ORF">K1718_00695</name>
</gene>
<dbReference type="EMBL" id="CP120863">
    <property type="protein sequence ID" value="WFE89904.1"/>
    <property type="molecule type" value="Genomic_DNA"/>
</dbReference>
<dbReference type="Proteomes" id="UP001209803">
    <property type="component" value="Chromosome"/>
</dbReference>
<accession>A0ABY8F625</accession>
<protein>
    <submittedName>
        <fullName evidence="1">Uncharacterized protein</fullName>
    </submittedName>
</protein>
<keyword evidence="2" id="KW-1185">Reference proteome</keyword>
<name>A0ABY8F625_9HYPH</name>
<organism evidence="1 2">
    <name type="scientific">Roseibium porphyridii</name>
    <dbReference type="NCBI Taxonomy" id="2866279"/>
    <lineage>
        <taxon>Bacteria</taxon>
        <taxon>Pseudomonadati</taxon>
        <taxon>Pseudomonadota</taxon>
        <taxon>Alphaproteobacteria</taxon>
        <taxon>Hyphomicrobiales</taxon>
        <taxon>Stappiaceae</taxon>
        <taxon>Roseibium</taxon>
    </lineage>
</organism>
<sequence length="135" mass="14881">MSDDKKPFCGTYEVGQIRITALDGQESLAKGVVPGEMTVTSAEFSYVPNTPDETALDVSIEEFATFNSSGDRIVHIEDLKLLLQSDTSYWATEDVKAAFTVEDAFEMSVKMRADKLSLAPGRLYVRFHCEKGSEG</sequence>
<evidence type="ECO:0000313" key="2">
    <source>
        <dbReference type="Proteomes" id="UP001209803"/>
    </source>
</evidence>